<evidence type="ECO:0000313" key="2">
    <source>
        <dbReference type="Proteomes" id="UP001391051"/>
    </source>
</evidence>
<dbReference type="EMBL" id="JAQQWE010000004">
    <property type="protein sequence ID" value="KAK7956454.1"/>
    <property type="molecule type" value="Genomic_DNA"/>
</dbReference>
<dbReference type="RefSeq" id="XP_066701760.1">
    <property type="nucleotide sequence ID" value="XM_066841898.1"/>
</dbReference>
<organism evidence="1 2">
    <name type="scientific">Apiospora aurea</name>
    <dbReference type="NCBI Taxonomy" id="335848"/>
    <lineage>
        <taxon>Eukaryota</taxon>
        <taxon>Fungi</taxon>
        <taxon>Dikarya</taxon>
        <taxon>Ascomycota</taxon>
        <taxon>Pezizomycotina</taxon>
        <taxon>Sordariomycetes</taxon>
        <taxon>Xylariomycetidae</taxon>
        <taxon>Amphisphaeriales</taxon>
        <taxon>Apiosporaceae</taxon>
        <taxon>Apiospora</taxon>
    </lineage>
</organism>
<proteinExistence type="predicted"/>
<dbReference type="GeneID" id="92074960"/>
<protein>
    <submittedName>
        <fullName evidence="1">Uncharacterized protein</fullName>
    </submittedName>
</protein>
<gene>
    <name evidence="1" type="ORF">PG986_005676</name>
</gene>
<sequence length="99" mass="10840">MRNNKFPSPRGHDMMACGMKLWKHWRARTWLAPLIQGIHTREPARQMRGGLGVQTASAMRGTADVVWGGCFMRRDGTAEISAGPSGGCSGEQCERILGP</sequence>
<evidence type="ECO:0000313" key="1">
    <source>
        <dbReference type="EMBL" id="KAK7956454.1"/>
    </source>
</evidence>
<dbReference type="Proteomes" id="UP001391051">
    <property type="component" value="Unassembled WGS sequence"/>
</dbReference>
<comment type="caution">
    <text evidence="1">The sequence shown here is derived from an EMBL/GenBank/DDBJ whole genome shotgun (WGS) entry which is preliminary data.</text>
</comment>
<keyword evidence="2" id="KW-1185">Reference proteome</keyword>
<reference evidence="1 2" key="1">
    <citation type="submission" date="2023-01" db="EMBL/GenBank/DDBJ databases">
        <title>Analysis of 21 Apiospora genomes using comparative genomics revels a genus with tremendous synthesis potential of carbohydrate active enzymes and secondary metabolites.</title>
        <authorList>
            <person name="Sorensen T."/>
        </authorList>
    </citation>
    <scope>NUCLEOTIDE SEQUENCE [LARGE SCALE GENOMIC DNA]</scope>
    <source>
        <strain evidence="1 2">CBS 24483</strain>
    </source>
</reference>
<accession>A0ABR1QI89</accession>
<name>A0ABR1QI89_9PEZI</name>